<dbReference type="GO" id="GO:1902004">
    <property type="term" value="P:positive regulation of amyloid-beta formation"/>
    <property type="evidence" value="ECO:0007669"/>
    <property type="project" value="TreeGrafter"/>
</dbReference>
<dbReference type="GO" id="GO:0005802">
    <property type="term" value="C:trans-Golgi network"/>
    <property type="evidence" value="ECO:0007669"/>
    <property type="project" value="TreeGrafter"/>
</dbReference>
<keyword evidence="2" id="KW-1185">Reference proteome</keyword>
<proteinExistence type="predicted"/>
<dbReference type="PANTHER" id="PTHR13630">
    <property type="entry name" value="GAMMA-SECRETASE-ACTIVATING PROTEIN"/>
    <property type="match status" value="1"/>
</dbReference>
<dbReference type="AlphaFoldDB" id="A0A8C8W785"/>
<evidence type="ECO:0000313" key="2">
    <source>
        <dbReference type="Proteomes" id="UP000694547"/>
    </source>
</evidence>
<name>A0A8C8W785_PERMB</name>
<dbReference type="Ensembl" id="ENSPEMT00000039350.1">
    <property type="protein sequence ID" value="ENSPEMP00000036868.1"/>
    <property type="gene ID" value="ENSPEMG00000019465.2"/>
</dbReference>
<reference evidence="1" key="2">
    <citation type="submission" date="2025-08" db="UniProtKB">
        <authorList>
            <consortium name="Ensembl"/>
        </authorList>
    </citation>
    <scope>IDENTIFICATION</scope>
</reference>
<sequence>MLLAQINGDPQGMTEFPGGGMEAQHVTLCLTEAVTVADGVLETAQESLRVLNIERNGNIIYTYKDNKGNAVFGLYDCQTRQNEHLYTFEKDMQAVSCSVNSERTLLAASFIQYTKEGVRNELQPGSKCLTLLVEIHPVNNVKVLKAVESCIWVQFLYPHVESHLLQNHLLLISEEKCKCIFR</sequence>
<reference evidence="1 2" key="1">
    <citation type="submission" date="2018-10" db="EMBL/GenBank/DDBJ databases">
        <title>Improved assembly of the deer mouse Peromyscus maniculatus genome.</title>
        <authorList>
            <person name="Lassance J.-M."/>
            <person name="Hoekstra H.E."/>
        </authorList>
    </citation>
    <scope>NUCLEOTIDE SEQUENCE [LARGE SCALE GENOMIC DNA]</scope>
</reference>
<reference evidence="1" key="3">
    <citation type="submission" date="2025-09" db="UniProtKB">
        <authorList>
            <consortium name="Ensembl"/>
        </authorList>
    </citation>
    <scope>IDENTIFICATION</scope>
</reference>
<dbReference type="GeneTree" id="ENSGT00390000012875"/>
<dbReference type="Proteomes" id="UP000694547">
    <property type="component" value="Chromosome 3"/>
</dbReference>
<evidence type="ECO:0000313" key="1">
    <source>
        <dbReference type="Ensembl" id="ENSPEMP00000036868.1"/>
    </source>
</evidence>
<dbReference type="InterPro" id="IPR026172">
    <property type="entry name" value="GSAP_fam"/>
</dbReference>
<organism evidence="1 2">
    <name type="scientific">Peromyscus maniculatus bairdii</name>
    <name type="common">Prairie deer mouse</name>
    <dbReference type="NCBI Taxonomy" id="230844"/>
    <lineage>
        <taxon>Eukaryota</taxon>
        <taxon>Metazoa</taxon>
        <taxon>Chordata</taxon>
        <taxon>Craniata</taxon>
        <taxon>Vertebrata</taxon>
        <taxon>Euteleostomi</taxon>
        <taxon>Mammalia</taxon>
        <taxon>Eutheria</taxon>
        <taxon>Euarchontoglires</taxon>
        <taxon>Glires</taxon>
        <taxon>Rodentia</taxon>
        <taxon>Myomorpha</taxon>
        <taxon>Muroidea</taxon>
        <taxon>Cricetidae</taxon>
        <taxon>Neotominae</taxon>
        <taxon>Peromyscus</taxon>
    </lineage>
</organism>
<accession>A0A8C8W785</accession>
<protein>
    <submittedName>
        <fullName evidence="1">Gamma-secretase activating protein</fullName>
    </submittedName>
</protein>
<dbReference type="PANTHER" id="PTHR13630:SF1">
    <property type="entry name" value="GAMMA-SECRETASE-ACTIVATING PROTEIN"/>
    <property type="match status" value="1"/>
</dbReference>